<dbReference type="InterPro" id="IPR029001">
    <property type="entry name" value="ITPase-like_fam"/>
</dbReference>
<feature type="domain" description="Non-canonical purine NTP phosphatase/PRRC1" evidence="13">
    <location>
        <begin position="6"/>
        <end position="160"/>
    </location>
</feature>
<keyword evidence="12" id="KW-0812">Transmembrane</keyword>
<evidence type="ECO:0000256" key="1">
    <source>
        <dbReference type="ARBA" id="ARBA00001936"/>
    </source>
</evidence>
<evidence type="ECO:0000313" key="15">
    <source>
        <dbReference type="Proteomes" id="UP001597458"/>
    </source>
</evidence>
<dbReference type="Pfam" id="PF01931">
    <property type="entry name" value="NTPase_I-T"/>
    <property type="match status" value="1"/>
</dbReference>
<comment type="catalytic activity">
    <reaction evidence="11">
        <text>XTP + H2O = XDP + phosphate + H(+)</text>
        <dbReference type="Rhea" id="RHEA:28406"/>
        <dbReference type="ChEBI" id="CHEBI:15377"/>
        <dbReference type="ChEBI" id="CHEBI:15378"/>
        <dbReference type="ChEBI" id="CHEBI:43474"/>
        <dbReference type="ChEBI" id="CHEBI:59884"/>
        <dbReference type="ChEBI" id="CHEBI:61314"/>
        <dbReference type="EC" id="3.6.1.73"/>
    </reaction>
</comment>
<keyword evidence="15" id="KW-1185">Reference proteome</keyword>
<comment type="caution">
    <text evidence="14">The sequence shown here is derived from an EMBL/GenBank/DDBJ whole genome shotgun (WGS) entry which is preliminary data.</text>
</comment>
<protein>
    <recommendedName>
        <fullName evidence="9">inosine/xanthosine triphosphatase</fullName>
        <ecNumber evidence="9">3.6.1.73</ecNumber>
    </recommendedName>
</protein>
<keyword evidence="3" id="KW-0479">Metal-binding</keyword>
<keyword evidence="8" id="KW-0464">Manganese</keyword>
<sequence>MLISVGTTNPAKLKAVESLIQFEKLEAVCQSIETNSGVRAQPLSDEETRQGAIQRAKSALEMSSSDISIGLEGGVSEHDGEMYLCNWGALIDGKGHLFTASGAKIVLPSTLSDGIKQGAELGNLIDEFSKKHNVRKGEGTIGILTNGRMNRSDMFFHVLLLLYGQYCFYYNIKEVVQKVTK</sequence>
<dbReference type="PANTHER" id="PTHR34699">
    <property type="match status" value="1"/>
</dbReference>
<dbReference type="Gene3D" id="3.90.950.10">
    <property type="match status" value="1"/>
</dbReference>
<evidence type="ECO:0000256" key="10">
    <source>
        <dbReference type="ARBA" id="ARBA00048174"/>
    </source>
</evidence>
<comment type="cofactor">
    <cofactor evidence="2">
        <name>Mg(2+)</name>
        <dbReference type="ChEBI" id="CHEBI:18420"/>
    </cofactor>
</comment>
<keyword evidence="7" id="KW-0546">Nucleotide metabolism</keyword>
<evidence type="ECO:0000256" key="8">
    <source>
        <dbReference type="ARBA" id="ARBA00023211"/>
    </source>
</evidence>
<evidence type="ECO:0000256" key="5">
    <source>
        <dbReference type="ARBA" id="ARBA00022801"/>
    </source>
</evidence>
<evidence type="ECO:0000256" key="3">
    <source>
        <dbReference type="ARBA" id="ARBA00022723"/>
    </source>
</evidence>
<dbReference type="EMBL" id="JBHUMR010000014">
    <property type="protein sequence ID" value="MFD2618014.1"/>
    <property type="molecule type" value="Genomic_DNA"/>
</dbReference>
<dbReference type="RefSeq" id="WP_141190189.1">
    <property type="nucleotide sequence ID" value="NZ_JBHUMR010000014.1"/>
</dbReference>
<dbReference type="SUPFAM" id="SSF52972">
    <property type="entry name" value="ITPase-like"/>
    <property type="match status" value="1"/>
</dbReference>
<keyword evidence="4" id="KW-0547">Nucleotide-binding</keyword>
<keyword evidence="5" id="KW-0378">Hydrolase</keyword>
<evidence type="ECO:0000256" key="7">
    <source>
        <dbReference type="ARBA" id="ARBA00023080"/>
    </source>
</evidence>
<keyword evidence="12" id="KW-0472">Membrane</keyword>
<dbReference type="InterPro" id="IPR026533">
    <property type="entry name" value="NTPase/PRRC1"/>
</dbReference>
<keyword evidence="12" id="KW-1133">Transmembrane helix</keyword>
<organism evidence="14 15">
    <name type="scientific">Terrilactibacillus laevilacticus</name>
    <dbReference type="NCBI Taxonomy" id="1380157"/>
    <lineage>
        <taxon>Bacteria</taxon>
        <taxon>Bacillati</taxon>
        <taxon>Bacillota</taxon>
        <taxon>Bacilli</taxon>
        <taxon>Bacillales</taxon>
        <taxon>Bacillaceae</taxon>
        <taxon>Terrilactibacillus</taxon>
    </lineage>
</organism>
<gene>
    <name evidence="14" type="ORF">ACFSTF_11915</name>
</gene>
<proteinExistence type="predicted"/>
<comment type="cofactor">
    <cofactor evidence="1">
        <name>Mn(2+)</name>
        <dbReference type="ChEBI" id="CHEBI:29035"/>
    </cofactor>
</comment>
<keyword evidence="6" id="KW-0460">Magnesium</keyword>
<evidence type="ECO:0000256" key="2">
    <source>
        <dbReference type="ARBA" id="ARBA00001946"/>
    </source>
</evidence>
<dbReference type="Proteomes" id="UP001597458">
    <property type="component" value="Unassembled WGS sequence"/>
</dbReference>
<evidence type="ECO:0000259" key="13">
    <source>
        <dbReference type="Pfam" id="PF01931"/>
    </source>
</evidence>
<dbReference type="NCBIfam" id="NF002850">
    <property type="entry name" value="PRK03114.1"/>
    <property type="match status" value="1"/>
</dbReference>
<evidence type="ECO:0000256" key="4">
    <source>
        <dbReference type="ARBA" id="ARBA00022741"/>
    </source>
</evidence>
<reference evidence="15" key="1">
    <citation type="journal article" date="2019" name="Int. J. Syst. Evol. Microbiol.">
        <title>The Global Catalogue of Microorganisms (GCM) 10K type strain sequencing project: providing services to taxonomists for standard genome sequencing and annotation.</title>
        <authorList>
            <consortium name="The Broad Institute Genomics Platform"/>
            <consortium name="The Broad Institute Genome Sequencing Center for Infectious Disease"/>
            <person name="Wu L."/>
            <person name="Ma J."/>
        </authorList>
    </citation>
    <scope>NUCLEOTIDE SEQUENCE [LARGE SCALE GENOMIC DNA]</scope>
    <source>
        <strain evidence="15">TISTR 2241</strain>
    </source>
</reference>
<evidence type="ECO:0000256" key="12">
    <source>
        <dbReference type="SAM" id="Phobius"/>
    </source>
</evidence>
<evidence type="ECO:0000313" key="14">
    <source>
        <dbReference type="EMBL" id="MFD2618014.1"/>
    </source>
</evidence>
<dbReference type="EC" id="3.6.1.73" evidence="9"/>
<evidence type="ECO:0000256" key="6">
    <source>
        <dbReference type="ARBA" id="ARBA00022842"/>
    </source>
</evidence>
<name>A0ABW5PTP1_9BACI</name>
<evidence type="ECO:0000256" key="9">
    <source>
        <dbReference type="ARBA" id="ARBA00038901"/>
    </source>
</evidence>
<feature type="transmembrane region" description="Helical" evidence="12">
    <location>
        <begin position="154"/>
        <end position="172"/>
    </location>
</feature>
<accession>A0ABW5PTP1</accession>
<dbReference type="PANTHER" id="PTHR34699:SF2">
    <property type="entry name" value="NON-CANONICAL PURINE NTP PHOSPHATASE_PRRC1 DOMAIN-CONTAINING PROTEIN"/>
    <property type="match status" value="1"/>
</dbReference>
<comment type="catalytic activity">
    <reaction evidence="10">
        <text>ITP + H2O = IDP + phosphate + H(+)</text>
        <dbReference type="Rhea" id="RHEA:28330"/>
        <dbReference type="ChEBI" id="CHEBI:15377"/>
        <dbReference type="ChEBI" id="CHEBI:15378"/>
        <dbReference type="ChEBI" id="CHEBI:43474"/>
        <dbReference type="ChEBI" id="CHEBI:58280"/>
        <dbReference type="ChEBI" id="CHEBI:61402"/>
        <dbReference type="EC" id="3.6.1.73"/>
    </reaction>
</comment>
<evidence type="ECO:0000256" key="11">
    <source>
        <dbReference type="ARBA" id="ARBA00048781"/>
    </source>
</evidence>
<dbReference type="InterPro" id="IPR050299">
    <property type="entry name" value="YjjX_NTPase"/>
</dbReference>